<feature type="transmembrane region" description="Helical" evidence="5">
    <location>
        <begin position="283"/>
        <end position="304"/>
    </location>
</feature>
<comment type="subcellular location">
    <subcellularLocation>
        <location evidence="1">Membrane</location>
        <topology evidence="1">Multi-pass membrane protein</topology>
    </subcellularLocation>
</comment>
<evidence type="ECO:0000313" key="8">
    <source>
        <dbReference type="Proteomes" id="UP000076512"/>
    </source>
</evidence>
<dbReference type="InterPro" id="IPR050367">
    <property type="entry name" value="APC_superfamily"/>
</dbReference>
<keyword evidence="4 5" id="KW-0472">Membrane</keyword>
<evidence type="ECO:0000259" key="6">
    <source>
        <dbReference type="Pfam" id="PF00324"/>
    </source>
</evidence>
<dbReference type="GO" id="GO:0016020">
    <property type="term" value="C:membrane"/>
    <property type="evidence" value="ECO:0007669"/>
    <property type="project" value="UniProtKB-SubCell"/>
</dbReference>
<feature type="transmembrane region" description="Helical" evidence="5">
    <location>
        <begin position="409"/>
        <end position="433"/>
    </location>
</feature>
<protein>
    <recommendedName>
        <fullName evidence="6">Amino acid permease/ SLC12A domain-containing protein</fullName>
    </recommendedName>
</protein>
<feature type="transmembrane region" description="Helical" evidence="5">
    <location>
        <begin position="373"/>
        <end position="400"/>
    </location>
</feature>
<evidence type="ECO:0000256" key="1">
    <source>
        <dbReference type="ARBA" id="ARBA00004141"/>
    </source>
</evidence>
<feature type="domain" description="Amino acid permease/ SLC12A" evidence="6">
    <location>
        <begin position="22"/>
        <end position="472"/>
    </location>
</feature>
<comment type="caution">
    <text evidence="7">The sequence shown here is derived from an EMBL/GenBank/DDBJ whole genome shotgun (WGS) entry which is preliminary data.</text>
</comment>
<dbReference type="AlphaFoldDB" id="A0A164JLE1"/>
<dbReference type="STRING" id="455432.AWN90_38650"/>
<dbReference type="Gene3D" id="1.20.1740.10">
    <property type="entry name" value="Amino acid/polyamine transporter I"/>
    <property type="match status" value="1"/>
</dbReference>
<dbReference type="EMBL" id="LWGR01000013">
    <property type="protein sequence ID" value="KZM70514.1"/>
    <property type="molecule type" value="Genomic_DNA"/>
</dbReference>
<dbReference type="InterPro" id="IPR004841">
    <property type="entry name" value="AA-permease/SLC12A_dom"/>
</dbReference>
<keyword evidence="3 5" id="KW-1133">Transmembrane helix</keyword>
<feature type="transmembrane region" description="Helical" evidence="5">
    <location>
        <begin position="203"/>
        <end position="228"/>
    </location>
</feature>
<feature type="transmembrane region" description="Helical" evidence="5">
    <location>
        <begin position="347"/>
        <end position="367"/>
    </location>
</feature>
<accession>A0A164JLE1</accession>
<feature type="transmembrane region" description="Helical" evidence="5">
    <location>
        <begin position="133"/>
        <end position="153"/>
    </location>
</feature>
<dbReference type="Proteomes" id="UP000076512">
    <property type="component" value="Unassembled WGS sequence"/>
</dbReference>
<feature type="transmembrane region" description="Helical" evidence="5">
    <location>
        <begin position="165"/>
        <end position="183"/>
    </location>
</feature>
<gene>
    <name evidence="7" type="ORF">AWN90_38650</name>
</gene>
<feature type="transmembrane region" description="Helical" evidence="5">
    <location>
        <begin position="240"/>
        <end position="263"/>
    </location>
</feature>
<evidence type="ECO:0000256" key="2">
    <source>
        <dbReference type="ARBA" id="ARBA00022692"/>
    </source>
</evidence>
<evidence type="ECO:0000313" key="7">
    <source>
        <dbReference type="EMBL" id="KZM70514.1"/>
    </source>
</evidence>
<name>A0A164JLE1_9NOCA</name>
<evidence type="ECO:0000256" key="3">
    <source>
        <dbReference type="ARBA" id="ARBA00022989"/>
    </source>
</evidence>
<feature type="transmembrane region" description="Helical" evidence="5">
    <location>
        <begin position="94"/>
        <end position="121"/>
    </location>
</feature>
<evidence type="ECO:0000256" key="4">
    <source>
        <dbReference type="ARBA" id="ARBA00023136"/>
    </source>
</evidence>
<reference evidence="7 8" key="1">
    <citation type="submission" date="2016-04" db="EMBL/GenBank/DDBJ databases">
        <authorList>
            <person name="Evans L.H."/>
            <person name="Alamgir A."/>
            <person name="Owens N."/>
            <person name="Weber N.D."/>
            <person name="Virtaneva K."/>
            <person name="Barbian K."/>
            <person name="Babar A."/>
            <person name="Rosenke K."/>
        </authorList>
    </citation>
    <scope>NUCLEOTIDE SEQUENCE [LARGE SCALE GENOMIC DNA]</scope>
    <source>
        <strain evidence="7 8">IFM 0406</strain>
    </source>
</reference>
<feature type="transmembrane region" description="Helical" evidence="5">
    <location>
        <begin position="453"/>
        <end position="471"/>
    </location>
</feature>
<dbReference type="OrthoDB" id="4568421at2"/>
<dbReference type="RefSeq" id="WP_067593577.1">
    <property type="nucleotide sequence ID" value="NZ_JABMCZ010000003.1"/>
</dbReference>
<sequence>MAAAESTAAPGLARGAIGLREVLFQSVTSMAPAGAVALSIAVGAGYAGGALPLAVLLALVACLLAASSIGQLAKHLPSAGSIYTYPAEALHPSIGFLVGWGYALVEALMGPTTTILVGYLVGSVMHDEFGWPFTATWIVVMVAAAVSIALLNYRGVQVSAKVGTVLGLFEIVVFLALAIWLVVRAGGGNTGSVFTLHFATVPGYHGFTGVAAASIYTVLAFIGFEASAPLAEEARNPRRAIPIAVVVSCCAIGVFYVFTTYAGDVYFGPHRYASFGELGNGSPWIALGRDVWGVGWVLVLFAILNSTFANGNAATLATTRTWFAMSRIGLLPAALARTHPRWNSPHVGIVFQLLVTLAIGLPVGIHFGPNTAFIFLATIQSGVMIAAYMVFNLSCTMFYLRRQRSEFNWLLHLVIPILGIAAFVPAWFTAMGIGSSALKFVTPLTYPSSETGLIIGIWCLVGIVVLVYLYMRHPARLPEMRRVFGDEPHLDHKESSSA</sequence>
<dbReference type="PANTHER" id="PTHR42770">
    <property type="entry name" value="AMINO ACID TRANSPORTER-RELATED"/>
    <property type="match status" value="1"/>
</dbReference>
<evidence type="ECO:0000256" key="5">
    <source>
        <dbReference type="SAM" id="Phobius"/>
    </source>
</evidence>
<dbReference type="GO" id="GO:0055085">
    <property type="term" value="P:transmembrane transport"/>
    <property type="evidence" value="ECO:0007669"/>
    <property type="project" value="InterPro"/>
</dbReference>
<dbReference type="PIRSF" id="PIRSF006060">
    <property type="entry name" value="AA_transporter"/>
    <property type="match status" value="1"/>
</dbReference>
<organism evidence="7 8">
    <name type="scientific">Nocardia terpenica</name>
    <dbReference type="NCBI Taxonomy" id="455432"/>
    <lineage>
        <taxon>Bacteria</taxon>
        <taxon>Bacillati</taxon>
        <taxon>Actinomycetota</taxon>
        <taxon>Actinomycetes</taxon>
        <taxon>Mycobacteriales</taxon>
        <taxon>Nocardiaceae</taxon>
        <taxon>Nocardia</taxon>
    </lineage>
</organism>
<feature type="transmembrane region" description="Helical" evidence="5">
    <location>
        <begin position="22"/>
        <end position="47"/>
    </location>
</feature>
<keyword evidence="2 5" id="KW-0812">Transmembrane</keyword>
<dbReference type="Pfam" id="PF00324">
    <property type="entry name" value="AA_permease"/>
    <property type="match status" value="1"/>
</dbReference>
<keyword evidence="8" id="KW-1185">Reference proteome</keyword>
<dbReference type="PANTHER" id="PTHR42770:SF16">
    <property type="entry name" value="AMINO ACID PERMEASE"/>
    <property type="match status" value="1"/>
</dbReference>
<proteinExistence type="predicted"/>
<feature type="transmembrane region" description="Helical" evidence="5">
    <location>
        <begin position="53"/>
        <end position="73"/>
    </location>
</feature>